<protein>
    <submittedName>
        <fullName evidence="1">Uncharacterized protein</fullName>
    </submittedName>
</protein>
<accession>T0L3S4</accession>
<dbReference type="VEuPathDB" id="MicrosporidiaDB:NAPIS_ORF00291"/>
<evidence type="ECO:0000313" key="1">
    <source>
        <dbReference type="EMBL" id="EQB62132.1"/>
    </source>
</evidence>
<gene>
    <name evidence="1" type="ORF">NAPIS_ORF00291</name>
</gene>
<dbReference type="AlphaFoldDB" id="T0L3S4"/>
<dbReference type="Proteomes" id="UP000053780">
    <property type="component" value="Unassembled WGS sequence"/>
</dbReference>
<evidence type="ECO:0000313" key="2">
    <source>
        <dbReference type="Proteomes" id="UP000053780"/>
    </source>
</evidence>
<proteinExistence type="predicted"/>
<sequence>MNIILYLLFNFIKSSHDVTNSKNIINNNFLHKKRPIFHNTNTSEKLFEKFNTSISINNMENLVAKKLKLNNKIYLNKKSKITKKENFHLDKKNIDNYFKYDENIDDINILIDKRLLNMNDNLNDLVDFCESILNEDNIMCKNITNCILQNNEFNKYETTYLNNFDILNNLEKNKN</sequence>
<reference evidence="1 2" key="1">
    <citation type="journal article" date="2013" name="BMC Genomics">
        <title>Genome sequencing and comparative genomics of honey bee microsporidia, Nosema apis reveal novel insights into host-parasite interactions.</title>
        <authorList>
            <person name="Chen Yp."/>
            <person name="Pettis J.S."/>
            <person name="Zhao Y."/>
            <person name="Liu X."/>
            <person name="Tallon L.J."/>
            <person name="Sadzewicz L.D."/>
            <person name="Li R."/>
            <person name="Zheng H."/>
            <person name="Huang S."/>
            <person name="Zhang X."/>
            <person name="Hamilton M.C."/>
            <person name="Pernal S.F."/>
            <person name="Melathopoulos A.P."/>
            <person name="Yan X."/>
            <person name="Evans J.D."/>
        </authorList>
    </citation>
    <scope>NUCLEOTIDE SEQUENCE [LARGE SCALE GENOMIC DNA]</scope>
    <source>
        <strain evidence="1 2">BRL 01</strain>
    </source>
</reference>
<name>T0L3S4_9MICR</name>
<dbReference type="HOGENOM" id="CLU_103035_0_0_1"/>
<dbReference type="EMBL" id="KE646988">
    <property type="protein sequence ID" value="EQB62132.1"/>
    <property type="molecule type" value="Genomic_DNA"/>
</dbReference>
<keyword evidence="2" id="KW-1185">Reference proteome</keyword>
<organism evidence="1 2">
    <name type="scientific">Vairimorpha apis BRL 01</name>
    <dbReference type="NCBI Taxonomy" id="1037528"/>
    <lineage>
        <taxon>Eukaryota</taxon>
        <taxon>Fungi</taxon>
        <taxon>Fungi incertae sedis</taxon>
        <taxon>Microsporidia</taxon>
        <taxon>Nosematidae</taxon>
        <taxon>Vairimorpha</taxon>
    </lineage>
</organism>